<dbReference type="RefSeq" id="WP_130058748.1">
    <property type="nucleotide sequence ID" value="NZ_JADNPJ010000014.1"/>
</dbReference>
<reference evidence="3 4" key="1">
    <citation type="journal article" date="2019" name="Nat. Med.">
        <title>A library of human gut bacterial isolates paired with longitudinal multiomics data enables mechanistic microbiome research.</title>
        <authorList>
            <person name="Poyet M."/>
            <person name="Groussin M."/>
            <person name="Gibbons S.M."/>
            <person name="Avila-Pacheco J."/>
            <person name="Jiang X."/>
            <person name="Kearney S.M."/>
            <person name="Perrotta A.R."/>
            <person name="Berdy B."/>
            <person name="Zhao S."/>
            <person name="Lieberman T.D."/>
            <person name="Swanson P.K."/>
            <person name="Smith M."/>
            <person name="Roesemann S."/>
            <person name="Alexander J.E."/>
            <person name="Rich S.A."/>
            <person name="Livny J."/>
            <person name="Vlamakis H."/>
            <person name="Clish C."/>
            <person name="Bullock K."/>
            <person name="Deik A."/>
            <person name="Scott J."/>
            <person name="Pierce K.A."/>
            <person name="Xavier R.J."/>
            <person name="Alm E.J."/>
        </authorList>
    </citation>
    <scope>NUCLEOTIDE SEQUENCE [LARGE SCALE GENOMIC DNA]</scope>
    <source>
        <strain evidence="3 4">BIOML-A10</strain>
    </source>
</reference>
<dbReference type="Pfam" id="PF13561">
    <property type="entry name" value="adh_short_C2"/>
    <property type="match status" value="1"/>
</dbReference>
<dbReference type="PANTHER" id="PTHR42760">
    <property type="entry name" value="SHORT-CHAIN DEHYDROGENASES/REDUCTASES FAMILY MEMBER"/>
    <property type="match status" value="1"/>
</dbReference>
<sequence>MNPFDLSNKVICVTGASSGIGRQCAVSCSRMGATVVLLARNEQRLHETLSIMDNPDKHVIIPVDLTEYATIELVVKNIVSQVGRISGVLHCAGISTTLPLKLVTPEKLDEFFQANVFSAYNLTREVCKMGNFSKEGGSIVFFSSVMGKVGENGKSLYGMTKGALVSGTRSLACELAKKKIRVNTVSPGVVITPINYNLPHIADPERRAVLEQQHLLGLGETEDVANACIYLLSDASKWVTGIDLCVDGGYTAR</sequence>
<organism evidence="3 4">
    <name type="scientific">Bacteroides salyersiae</name>
    <dbReference type="NCBI Taxonomy" id="291644"/>
    <lineage>
        <taxon>Bacteria</taxon>
        <taxon>Pseudomonadati</taxon>
        <taxon>Bacteroidota</taxon>
        <taxon>Bacteroidia</taxon>
        <taxon>Bacteroidales</taxon>
        <taxon>Bacteroidaceae</taxon>
        <taxon>Bacteroides</taxon>
    </lineage>
</organism>
<dbReference type="SUPFAM" id="SSF51735">
    <property type="entry name" value="NAD(P)-binding Rossmann-fold domains"/>
    <property type="match status" value="1"/>
</dbReference>
<gene>
    <name evidence="3" type="ORF">F3F73_16155</name>
</gene>
<keyword evidence="2" id="KW-0560">Oxidoreductase</keyword>
<evidence type="ECO:0000313" key="4">
    <source>
        <dbReference type="Proteomes" id="UP000422221"/>
    </source>
</evidence>
<dbReference type="AlphaFoldDB" id="A0A7J4XFU1"/>
<protein>
    <submittedName>
        <fullName evidence="3">SDR family oxidoreductase</fullName>
    </submittedName>
</protein>
<dbReference type="FunFam" id="3.40.50.720:FF:000084">
    <property type="entry name" value="Short-chain dehydrogenase reductase"/>
    <property type="match status" value="1"/>
</dbReference>
<dbReference type="Proteomes" id="UP000422221">
    <property type="component" value="Unassembled WGS sequence"/>
</dbReference>
<dbReference type="InterPro" id="IPR036291">
    <property type="entry name" value="NAD(P)-bd_dom_sf"/>
</dbReference>
<comment type="caution">
    <text evidence="3">The sequence shown here is derived from an EMBL/GenBank/DDBJ whole genome shotgun (WGS) entry which is preliminary data.</text>
</comment>
<evidence type="ECO:0000256" key="1">
    <source>
        <dbReference type="ARBA" id="ARBA00006484"/>
    </source>
</evidence>
<dbReference type="CDD" id="cd05233">
    <property type="entry name" value="SDR_c"/>
    <property type="match status" value="1"/>
</dbReference>
<comment type="similarity">
    <text evidence="1">Belongs to the short-chain dehydrogenases/reductases (SDR) family.</text>
</comment>
<dbReference type="Gene3D" id="3.40.50.720">
    <property type="entry name" value="NAD(P)-binding Rossmann-like Domain"/>
    <property type="match status" value="1"/>
</dbReference>
<proteinExistence type="inferred from homology"/>
<dbReference type="GO" id="GO:0048038">
    <property type="term" value="F:quinone binding"/>
    <property type="evidence" value="ECO:0007669"/>
    <property type="project" value="TreeGrafter"/>
</dbReference>
<accession>A0A7J4XFU1</accession>
<dbReference type="GO" id="GO:0016616">
    <property type="term" value="F:oxidoreductase activity, acting on the CH-OH group of donors, NAD or NADP as acceptor"/>
    <property type="evidence" value="ECO:0007669"/>
    <property type="project" value="TreeGrafter"/>
</dbReference>
<dbReference type="EMBL" id="VWMK01000017">
    <property type="protein sequence ID" value="KAA3761428.1"/>
    <property type="molecule type" value="Genomic_DNA"/>
</dbReference>
<dbReference type="PANTHER" id="PTHR42760:SF133">
    <property type="entry name" value="3-OXOACYL-[ACYL-CARRIER-PROTEIN] REDUCTASE"/>
    <property type="match status" value="1"/>
</dbReference>
<dbReference type="GO" id="GO:0006633">
    <property type="term" value="P:fatty acid biosynthetic process"/>
    <property type="evidence" value="ECO:0007669"/>
    <property type="project" value="TreeGrafter"/>
</dbReference>
<evidence type="ECO:0000313" key="3">
    <source>
        <dbReference type="EMBL" id="KAA3761428.1"/>
    </source>
</evidence>
<name>A0A7J4XFU1_9BACE</name>
<dbReference type="PRINTS" id="PR00081">
    <property type="entry name" value="GDHRDH"/>
</dbReference>
<dbReference type="InterPro" id="IPR002347">
    <property type="entry name" value="SDR_fam"/>
</dbReference>
<evidence type="ECO:0000256" key="2">
    <source>
        <dbReference type="ARBA" id="ARBA00023002"/>
    </source>
</evidence>